<feature type="domain" description="TonB-dependent receptor plug" evidence="12">
    <location>
        <begin position="60"/>
        <end position="177"/>
    </location>
</feature>
<dbReference type="SUPFAM" id="SSF56935">
    <property type="entry name" value="Porins"/>
    <property type="match status" value="1"/>
</dbReference>
<protein>
    <submittedName>
        <fullName evidence="13">TonB-dependent receptor</fullName>
    </submittedName>
</protein>
<dbReference type="KEGG" id="tbv:H9L17_07530"/>
<keyword evidence="14" id="KW-1185">Reference proteome</keyword>
<comment type="similarity">
    <text evidence="8 9">Belongs to the TonB-dependent receptor family.</text>
</comment>
<evidence type="ECO:0000256" key="8">
    <source>
        <dbReference type="PROSITE-ProRule" id="PRU01360"/>
    </source>
</evidence>
<keyword evidence="5 9" id="KW-0798">TonB box</keyword>
<dbReference type="Pfam" id="PF00593">
    <property type="entry name" value="TonB_dep_Rec_b-barrel"/>
    <property type="match status" value="1"/>
</dbReference>
<keyword evidence="13" id="KW-0675">Receptor</keyword>
<dbReference type="GO" id="GO:0009279">
    <property type="term" value="C:cell outer membrane"/>
    <property type="evidence" value="ECO:0007669"/>
    <property type="project" value="UniProtKB-SubCell"/>
</dbReference>
<dbReference type="RefSeq" id="WP_187571705.1">
    <property type="nucleotide sequence ID" value="NZ_CP060711.1"/>
</dbReference>
<proteinExistence type="inferred from homology"/>
<dbReference type="Pfam" id="PF07715">
    <property type="entry name" value="Plug"/>
    <property type="match status" value="1"/>
</dbReference>
<keyword evidence="10" id="KW-0732">Signal</keyword>
<sequence>MSTKSTCLPGALALAICLALHAAPAVAQSQDGATADKQDAAKTLEKVEVTGSRIKRTEIETVDPIQVFTAEDLTKQGYSTLYDALSNLSVNTGVFVGEENTNNFNANAQALNLRGFGPGYTLVLLNGRRMPMLPKPAGNISGNVINLAMIPASAVQRVEVLTSGASAIYGSDAVAGVVNVILKDGIDETTFKYRYGDTANGGGRSDNFTVSSGFSRGDTHVSYGLEWDRRRPIRGDQRDWFSDPSKSPDPDYRALDQVMSFWDRGAAGGWGLLDVGGRCSALGYEAVRPGWAGPGSEQYCGDNTFDTYTVRNGRERVFGFANLSHSFGEHEFRANLMSARSKADAGLYRYSYAVDYDVLEDANDLDSDYYGSRQVYRSFRDFETPTSNQHFSETSHIFSAGLQGPLGRFDYNLGYTYGTYRYKDSVDRFDDQAMMALVFGQKGTDWARPWAPDRWLTVSRDSLDANLLPTGLDFFGALTPDMFASAVRTSVGDGRSTSQTLSADISGDLLQLPAGPLGFAAVVEASRDSYSFLTDQTTVDGEIYGWSGIRGQGKRNRYAVGGELAVPLAKQESAIGQLDAKIAARYDYYDDASDVSGASTYQIGLSWKPIESLMFRASRATSFRAPDMHVMFAERSSSYTSGVDYLTCVQTEHLQPGQSWQGCGTKYGTGSIRQYSEGDPHLREETGYTDSLGVVAQLGTHHSFTLDGFRIHLEDQVGVIGADTVLRYAAECELGFDATGAAVDAGSPKCLAMLARVTRGQKDRVTSVITSPFNTGMRQQDGFDFTWLSQYNGTPYGDFSLRFGYTHILKTLERYLPEDVVEDVRDAQWNSEFRTRSYATLGWQIDRFNANLHVNRLGTSPERWADTYKRLPAWTTANLSLGWRFSDALWAGISVTNLLDRRPDLVDSEKWWPYADISKYNPTGAEYFLTVEYKLK</sequence>
<dbReference type="Proteomes" id="UP000515977">
    <property type="component" value="Chromosome"/>
</dbReference>
<dbReference type="InterPro" id="IPR000531">
    <property type="entry name" value="Beta-barrel_TonB"/>
</dbReference>
<dbReference type="InterPro" id="IPR012910">
    <property type="entry name" value="Plug_dom"/>
</dbReference>
<evidence type="ECO:0000256" key="4">
    <source>
        <dbReference type="ARBA" id="ARBA00022692"/>
    </source>
</evidence>
<reference evidence="13 14" key="1">
    <citation type="submission" date="2020-08" db="EMBL/GenBank/DDBJ databases">
        <title>Genome sequence of Thermomonas brevis KACC 16975T.</title>
        <authorList>
            <person name="Hyun D.-W."/>
            <person name="Bae J.-W."/>
        </authorList>
    </citation>
    <scope>NUCLEOTIDE SEQUENCE [LARGE SCALE GENOMIC DNA]</scope>
    <source>
        <strain evidence="13 14">KACC 16975</strain>
    </source>
</reference>
<dbReference type="PROSITE" id="PS52016">
    <property type="entry name" value="TONB_DEPENDENT_REC_3"/>
    <property type="match status" value="1"/>
</dbReference>
<organism evidence="13 14">
    <name type="scientific">Thermomonas brevis</name>
    <dbReference type="NCBI Taxonomy" id="215691"/>
    <lineage>
        <taxon>Bacteria</taxon>
        <taxon>Pseudomonadati</taxon>
        <taxon>Pseudomonadota</taxon>
        <taxon>Gammaproteobacteria</taxon>
        <taxon>Lysobacterales</taxon>
        <taxon>Lysobacteraceae</taxon>
        <taxon>Thermomonas</taxon>
    </lineage>
</organism>
<dbReference type="InterPro" id="IPR037066">
    <property type="entry name" value="Plug_dom_sf"/>
</dbReference>
<feature type="domain" description="TonB-dependent receptor-like beta-barrel" evidence="11">
    <location>
        <begin position="365"/>
        <end position="898"/>
    </location>
</feature>
<dbReference type="InterPro" id="IPR039426">
    <property type="entry name" value="TonB-dep_rcpt-like"/>
</dbReference>
<dbReference type="PANTHER" id="PTHR47234">
    <property type="match status" value="1"/>
</dbReference>
<evidence type="ECO:0000256" key="9">
    <source>
        <dbReference type="RuleBase" id="RU003357"/>
    </source>
</evidence>
<evidence type="ECO:0000256" key="2">
    <source>
        <dbReference type="ARBA" id="ARBA00022448"/>
    </source>
</evidence>
<feature type="signal peptide" evidence="10">
    <location>
        <begin position="1"/>
        <end position="27"/>
    </location>
</feature>
<keyword evidence="6 8" id="KW-0472">Membrane</keyword>
<feature type="chain" id="PRO_5028850369" evidence="10">
    <location>
        <begin position="28"/>
        <end position="936"/>
    </location>
</feature>
<dbReference type="InterPro" id="IPR036942">
    <property type="entry name" value="Beta-barrel_TonB_sf"/>
</dbReference>
<evidence type="ECO:0000256" key="7">
    <source>
        <dbReference type="ARBA" id="ARBA00023237"/>
    </source>
</evidence>
<evidence type="ECO:0000256" key="5">
    <source>
        <dbReference type="ARBA" id="ARBA00023077"/>
    </source>
</evidence>
<accession>A0A7G9QX87</accession>
<evidence type="ECO:0000259" key="12">
    <source>
        <dbReference type="Pfam" id="PF07715"/>
    </source>
</evidence>
<evidence type="ECO:0000313" key="14">
    <source>
        <dbReference type="Proteomes" id="UP000515977"/>
    </source>
</evidence>
<keyword evidence="4 8" id="KW-0812">Transmembrane</keyword>
<dbReference type="Gene3D" id="2.170.130.10">
    <property type="entry name" value="TonB-dependent receptor, plug domain"/>
    <property type="match status" value="1"/>
</dbReference>
<gene>
    <name evidence="13" type="ORF">H9L17_07530</name>
</gene>
<evidence type="ECO:0000313" key="13">
    <source>
        <dbReference type="EMBL" id="QNN47962.1"/>
    </source>
</evidence>
<dbReference type="EMBL" id="CP060711">
    <property type="protein sequence ID" value="QNN47962.1"/>
    <property type="molecule type" value="Genomic_DNA"/>
</dbReference>
<evidence type="ECO:0000256" key="1">
    <source>
        <dbReference type="ARBA" id="ARBA00004571"/>
    </source>
</evidence>
<keyword evidence="7 8" id="KW-0998">Cell outer membrane</keyword>
<dbReference type="Gene3D" id="2.40.170.20">
    <property type="entry name" value="TonB-dependent receptor, beta-barrel domain"/>
    <property type="match status" value="1"/>
</dbReference>
<dbReference type="AlphaFoldDB" id="A0A7G9QX87"/>
<evidence type="ECO:0000256" key="10">
    <source>
        <dbReference type="SAM" id="SignalP"/>
    </source>
</evidence>
<dbReference type="PANTHER" id="PTHR47234:SF1">
    <property type="entry name" value="TONB-DEPENDENT RECEPTOR"/>
    <property type="match status" value="1"/>
</dbReference>
<keyword evidence="2 8" id="KW-0813">Transport</keyword>
<keyword evidence="3 8" id="KW-1134">Transmembrane beta strand</keyword>
<evidence type="ECO:0000256" key="6">
    <source>
        <dbReference type="ARBA" id="ARBA00023136"/>
    </source>
</evidence>
<comment type="subcellular location">
    <subcellularLocation>
        <location evidence="1 8">Cell outer membrane</location>
        <topology evidence="1 8">Multi-pass membrane protein</topology>
    </subcellularLocation>
</comment>
<evidence type="ECO:0000259" key="11">
    <source>
        <dbReference type="Pfam" id="PF00593"/>
    </source>
</evidence>
<evidence type="ECO:0000256" key="3">
    <source>
        <dbReference type="ARBA" id="ARBA00022452"/>
    </source>
</evidence>
<name>A0A7G9QX87_9GAMM</name>